<dbReference type="InterPro" id="IPR011051">
    <property type="entry name" value="RmlC_Cupin_sf"/>
</dbReference>
<comment type="caution">
    <text evidence="5">The sequence shown here is derived from an EMBL/GenBank/DDBJ whole genome shotgun (WGS) entry which is preliminary data.</text>
</comment>
<dbReference type="Pfam" id="PF05726">
    <property type="entry name" value="Pirin_C"/>
    <property type="match status" value="1"/>
</dbReference>
<dbReference type="CDD" id="cd02247">
    <property type="entry name" value="cupin_pirin_C"/>
    <property type="match status" value="1"/>
</dbReference>
<dbReference type="InterPro" id="IPR012093">
    <property type="entry name" value="Pirin"/>
</dbReference>
<keyword evidence="6" id="KW-1185">Reference proteome</keyword>
<feature type="domain" description="Pirin C-terminal" evidence="4">
    <location>
        <begin position="182"/>
        <end position="281"/>
    </location>
</feature>
<dbReference type="PANTHER" id="PTHR43594">
    <property type="entry name" value="QUERCETIN 2,3-DIOXYGENASE"/>
    <property type="match status" value="1"/>
</dbReference>
<evidence type="ECO:0000256" key="1">
    <source>
        <dbReference type="ARBA" id="ARBA00008416"/>
    </source>
</evidence>
<gene>
    <name evidence="5" type="ORF">ACFOW1_15310</name>
</gene>
<organism evidence="5 6">
    <name type="scientific">Parasediminibacterium paludis</name>
    <dbReference type="NCBI Taxonomy" id="908966"/>
    <lineage>
        <taxon>Bacteria</taxon>
        <taxon>Pseudomonadati</taxon>
        <taxon>Bacteroidota</taxon>
        <taxon>Chitinophagia</taxon>
        <taxon>Chitinophagales</taxon>
        <taxon>Chitinophagaceae</taxon>
        <taxon>Parasediminibacterium</taxon>
    </lineage>
</organism>
<name>A0ABV8Q0C5_9BACT</name>
<dbReference type="Gene3D" id="2.60.120.10">
    <property type="entry name" value="Jelly Rolls"/>
    <property type="match status" value="2"/>
</dbReference>
<dbReference type="Pfam" id="PF02678">
    <property type="entry name" value="Pirin"/>
    <property type="match status" value="1"/>
</dbReference>
<dbReference type="EMBL" id="JBHSDC010000029">
    <property type="protein sequence ID" value="MFC4233269.1"/>
    <property type="molecule type" value="Genomic_DNA"/>
</dbReference>
<feature type="domain" description="Pirin N-terminal" evidence="3">
    <location>
        <begin position="29"/>
        <end position="124"/>
    </location>
</feature>
<reference evidence="6" key="1">
    <citation type="journal article" date="2019" name="Int. J. Syst. Evol. Microbiol.">
        <title>The Global Catalogue of Microorganisms (GCM) 10K type strain sequencing project: providing services to taxonomists for standard genome sequencing and annotation.</title>
        <authorList>
            <consortium name="The Broad Institute Genomics Platform"/>
            <consortium name="The Broad Institute Genome Sequencing Center for Infectious Disease"/>
            <person name="Wu L."/>
            <person name="Ma J."/>
        </authorList>
    </citation>
    <scope>NUCLEOTIDE SEQUENCE [LARGE SCALE GENOMIC DNA]</scope>
    <source>
        <strain evidence="6">CECT 8010</strain>
    </source>
</reference>
<evidence type="ECO:0000259" key="4">
    <source>
        <dbReference type="Pfam" id="PF05726"/>
    </source>
</evidence>
<evidence type="ECO:0000256" key="2">
    <source>
        <dbReference type="RuleBase" id="RU003457"/>
    </source>
</evidence>
<protein>
    <submittedName>
        <fullName evidence="5">Pirin family protein</fullName>
    </submittedName>
</protein>
<sequence>MRTVNKIIGGRPINVGSIKVQELLPNNGEFFSPFLVFHHGIAKIEEHIPIHQQGVGPHPHRGFSAISFIYRGGVHHRDSRGNNHKVYAGGTQWTSAGMGIIHSERVPEDIFDHGGEQELLQVWVNTPAAHKMDQPAYYPATAEETPTIVTEDGLTIVRVPAGNVNGTKGIIPTFTDVTTAMVDMKAGGHFTFNFNASHNTLVYVLKGKITINATHVVTTKQLALMNNDGDSFTITATEDTILFVGSGEIINEPIASHGPFVMNYQTEIMEAFRDYQMGKMGVLIEE</sequence>
<dbReference type="InterPro" id="IPR014710">
    <property type="entry name" value="RmlC-like_jellyroll"/>
</dbReference>
<dbReference type="Proteomes" id="UP001595906">
    <property type="component" value="Unassembled WGS sequence"/>
</dbReference>
<evidence type="ECO:0000313" key="5">
    <source>
        <dbReference type="EMBL" id="MFC4233269.1"/>
    </source>
</evidence>
<evidence type="ECO:0000259" key="3">
    <source>
        <dbReference type="Pfam" id="PF02678"/>
    </source>
</evidence>
<dbReference type="InterPro" id="IPR003829">
    <property type="entry name" value="Pirin_N_dom"/>
</dbReference>
<dbReference type="InterPro" id="IPR053186">
    <property type="entry name" value="QDO-related"/>
</dbReference>
<dbReference type="RefSeq" id="WP_379015479.1">
    <property type="nucleotide sequence ID" value="NZ_JBHSDC010000029.1"/>
</dbReference>
<evidence type="ECO:0000313" key="6">
    <source>
        <dbReference type="Proteomes" id="UP001595906"/>
    </source>
</evidence>
<dbReference type="SUPFAM" id="SSF51182">
    <property type="entry name" value="RmlC-like cupins"/>
    <property type="match status" value="1"/>
</dbReference>
<dbReference type="InterPro" id="IPR008778">
    <property type="entry name" value="Pirin_C_dom"/>
</dbReference>
<dbReference type="PANTHER" id="PTHR43594:SF1">
    <property type="entry name" value="QUERCETIN 2,3-DIOXYGENASE PA2418-RELATED"/>
    <property type="match status" value="1"/>
</dbReference>
<dbReference type="PIRSF" id="PIRSF006232">
    <property type="entry name" value="Pirin"/>
    <property type="match status" value="1"/>
</dbReference>
<accession>A0ABV8Q0C5</accession>
<comment type="similarity">
    <text evidence="1 2">Belongs to the pirin family.</text>
</comment>
<proteinExistence type="inferred from homology"/>